<feature type="region of interest" description="Disordered" evidence="1">
    <location>
        <begin position="43"/>
        <end position="82"/>
    </location>
</feature>
<dbReference type="AlphaFoldDB" id="A0A8H3LH26"/>
<dbReference type="EMBL" id="BLAL01000160">
    <property type="protein sequence ID" value="GES86125.1"/>
    <property type="molecule type" value="Genomic_DNA"/>
</dbReference>
<feature type="region of interest" description="Disordered" evidence="1">
    <location>
        <begin position="1"/>
        <end position="22"/>
    </location>
</feature>
<evidence type="ECO:0000313" key="3">
    <source>
        <dbReference type="Proteomes" id="UP000615446"/>
    </source>
</evidence>
<accession>A0A8H3LH26</accession>
<evidence type="ECO:0000256" key="1">
    <source>
        <dbReference type="SAM" id="MobiDB-lite"/>
    </source>
</evidence>
<comment type="caution">
    <text evidence="2">The sequence shown here is derived from an EMBL/GenBank/DDBJ whole genome shotgun (WGS) entry which is preliminary data.</text>
</comment>
<feature type="compositionally biased region" description="Basic and acidic residues" evidence="1">
    <location>
        <begin position="43"/>
        <end position="57"/>
    </location>
</feature>
<proteinExistence type="predicted"/>
<sequence>MRKSHLSLTKPFSLREGTNFSGRNILPRHKSLARVIFISVDNKKDDEMMKVSEKDNDNNDDNNDDNEENNEKSDANNDNDEKIMRQLNSIFQ</sequence>
<gene>
    <name evidence="2" type="ORF">RCL2_001319800</name>
</gene>
<reference evidence="2" key="1">
    <citation type="submission" date="2019-10" db="EMBL/GenBank/DDBJ databases">
        <title>Conservation and host-specific expression of non-tandemly repeated heterogenous ribosome RNA gene in arbuscular mycorrhizal fungi.</title>
        <authorList>
            <person name="Maeda T."/>
            <person name="Kobayashi Y."/>
            <person name="Nakagawa T."/>
            <person name="Ezawa T."/>
            <person name="Yamaguchi K."/>
            <person name="Bino T."/>
            <person name="Nishimoto Y."/>
            <person name="Shigenobu S."/>
            <person name="Kawaguchi M."/>
        </authorList>
    </citation>
    <scope>NUCLEOTIDE SEQUENCE</scope>
    <source>
        <strain evidence="2">HR1</strain>
    </source>
</reference>
<feature type="compositionally biased region" description="Basic and acidic residues" evidence="1">
    <location>
        <begin position="69"/>
        <end position="82"/>
    </location>
</feature>
<evidence type="ECO:0000313" key="2">
    <source>
        <dbReference type="EMBL" id="GES86125.1"/>
    </source>
</evidence>
<dbReference type="OrthoDB" id="2440236at2759"/>
<dbReference type="Proteomes" id="UP000615446">
    <property type="component" value="Unassembled WGS sequence"/>
</dbReference>
<feature type="compositionally biased region" description="Acidic residues" evidence="1">
    <location>
        <begin position="58"/>
        <end position="68"/>
    </location>
</feature>
<name>A0A8H3LH26_9GLOM</name>
<organism evidence="2 3">
    <name type="scientific">Rhizophagus clarus</name>
    <dbReference type="NCBI Taxonomy" id="94130"/>
    <lineage>
        <taxon>Eukaryota</taxon>
        <taxon>Fungi</taxon>
        <taxon>Fungi incertae sedis</taxon>
        <taxon>Mucoromycota</taxon>
        <taxon>Glomeromycotina</taxon>
        <taxon>Glomeromycetes</taxon>
        <taxon>Glomerales</taxon>
        <taxon>Glomeraceae</taxon>
        <taxon>Rhizophagus</taxon>
    </lineage>
</organism>
<protein>
    <submittedName>
        <fullName evidence="2">Uncharacterized protein</fullName>
    </submittedName>
</protein>